<feature type="domain" description="NAD-dependent epimerase/dehydratase" evidence="1">
    <location>
        <begin position="3"/>
        <end position="180"/>
    </location>
</feature>
<evidence type="ECO:0000313" key="2">
    <source>
        <dbReference type="EMBL" id="PZR51644.1"/>
    </source>
</evidence>
<gene>
    <name evidence="2" type="ORF">DNL40_15340</name>
</gene>
<reference evidence="2 3" key="1">
    <citation type="submission" date="2018-06" db="EMBL/GenBank/DDBJ databases">
        <title>Whole genome sequencing of a novel hydrocarbon degrading bacterial strain, PW21 isolated from oil contaminated produced water sample.</title>
        <authorList>
            <person name="Nagkirti P."/>
            <person name="Shaikh A."/>
            <person name="Gowdaman V."/>
            <person name="Engineer A.E."/>
            <person name="Dagar S."/>
            <person name="Dhakephalkar P.K."/>
        </authorList>
    </citation>
    <scope>NUCLEOTIDE SEQUENCE [LARGE SCALE GENOMIC DNA]</scope>
    <source>
        <strain evidence="2 3">PW21</strain>
    </source>
</reference>
<dbReference type="InterPro" id="IPR051783">
    <property type="entry name" value="NAD(P)-dependent_oxidoreduct"/>
</dbReference>
<dbReference type="GO" id="GO:0004029">
    <property type="term" value="F:aldehyde dehydrogenase (NAD+) activity"/>
    <property type="evidence" value="ECO:0007669"/>
    <property type="project" value="TreeGrafter"/>
</dbReference>
<dbReference type="Pfam" id="PF01370">
    <property type="entry name" value="Epimerase"/>
    <property type="match status" value="1"/>
</dbReference>
<name>A0A2W5Y280_9MICO</name>
<dbReference type="PANTHER" id="PTHR48079:SF6">
    <property type="entry name" value="NAD(P)-BINDING DOMAIN-CONTAINING PROTEIN-RELATED"/>
    <property type="match status" value="1"/>
</dbReference>
<dbReference type="Proteomes" id="UP000248783">
    <property type="component" value="Unassembled WGS sequence"/>
</dbReference>
<keyword evidence="3" id="KW-1185">Reference proteome</keyword>
<dbReference type="PANTHER" id="PTHR48079">
    <property type="entry name" value="PROTEIN YEEZ"/>
    <property type="match status" value="1"/>
</dbReference>
<dbReference type="SUPFAM" id="SSF51735">
    <property type="entry name" value="NAD(P)-binding Rossmann-fold domains"/>
    <property type="match status" value="1"/>
</dbReference>
<organism evidence="2 3">
    <name type="scientific">Xylanimonas oleitrophica</name>
    <dbReference type="NCBI Taxonomy" id="2607479"/>
    <lineage>
        <taxon>Bacteria</taxon>
        <taxon>Bacillati</taxon>
        <taxon>Actinomycetota</taxon>
        <taxon>Actinomycetes</taxon>
        <taxon>Micrococcales</taxon>
        <taxon>Promicromonosporaceae</taxon>
        <taxon>Xylanimonas</taxon>
    </lineage>
</organism>
<evidence type="ECO:0000313" key="3">
    <source>
        <dbReference type="Proteomes" id="UP000248783"/>
    </source>
</evidence>
<proteinExistence type="predicted"/>
<dbReference type="Gene3D" id="3.40.50.720">
    <property type="entry name" value="NAD(P)-binding Rossmann-like Domain"/>
    <property type="match status" value="1"/>
</dbReference>
<dbReference type="GO" id="GO:0005737">
    <property type="term" value="C:cytoplasm"/>
    <property type="evidence" value="ECO:0007669"/>
    <property type="project" value="TreeGrafter"/>
</dbReference>
<dbReference type="InterPro" id="IPR001509">
    <property type="entry name" value="Epimerase_deHydtase"/>
</dbReference>
<dbReference type="EMBL" id="QKWH01000018">
    <property type="protein sequence ID" value="PZR51644.1"/>
    <property type="molecule type" value="Genomic_DNA"/>
</dbReference>
<comment type="caution">
    <text evidence="2">The sequence shown here is derived from an EMBL/GenBank/DDBJ whole genome shotgun (WGS) entry which is preliminary data.</text>
</comment>
<dbReference type="InterPro" id="IPR036291">
    <property type="entry name" value="NAD(P)-bd_dom_sf"/>
</dbReference>
<protein>
    <submittedName>
        <fullName evidence="2">Epimerase</fullName>
    </submittedName>
</protein>
<evidence type="ECO:0000259" key="1">
    <source>
        <dbReference type="Pfam" id="PF01370"/>
    </source>
</evidence>
<accession>A0A2W5Y280</accession>
<sequence length="357" mass="37718">MRVVVVGATGNIGTAVLRALAAEPVVSELVGVARRVPAPGAGHPYDRASWVPVDLTGPPGRVRAGLDEALGGAHAVVHLAWAVQPSHDRHRLEQVNVGGARAVVDAVLRNHVPHLVVLSSSGVYSPGPADDHAVDEDWDRDGIASSSYSVDKVATERLLDDVEEHHPHLAVTRFRPALMFQADAGPEVGRLFLGAAGARAVRLLGRPGAGPHGGRPRFPLLPFPAGFRLQALHADDAAAAVRTAVVGRHPGPFNLTTDEVLTGQDLADLLAGGRLAPVPPRLVRTGLALAWRARAVPVGEGWFDMAARAPLLDAARARRVLRWTPQHTARAVLVEVVDALLRDRPAATPALSSRERG</sequence>
<dbReference type="AlphaFoldDB" id="A0A2W5Y280"/>
<dbReference type="RefSeq" id="WP_111252139.1">
    <property type="nucleotide sequence ID" value="NZ_QKWH01000018.1"/>
</dbReference>